<reference evidence="2" key="1">
    <citation type="journal article" date="2019" name="Int. J. Syst. Evol. Microbiol.">
        <title>The Global Catalogue of Microorganisms (GCM) 10K type strain sequencing project: providing services to taxonomists for standard genome sequencing and annotation.</title>
        <authorList>
            <consortium name="The Broad Institute Genomics Platform"/>
            <consortium name="The Broad Institute Genome Sequencing Center for Infectious Disease"/>
            <person name="Wu L."/>
            <person name="Ma J."/>
        </authorList>
    </citation>
    <scope>NUCLEOTIDE SEQUENCE [LARGE SCALE GENOMIC DNA]</scope>
    <source>
        <strain evidence="2">CGMCC 1.15053</strain>
    </source>
</reference>
<dbReference type="Proteomes" id="UP001595979">
    <property type="component" value="Unassembled WGS sequence"/>
</dbReference>
<sequence>MILGVIGAYFASEVRMYRMVSARAEVQDKVRFVLTAVTQDLQLAGASRYVAENTTRQPVAVASVASFALCSATSPCVASVPGGVRDGFTARYVTSLRPVADACRSVGYSFSGDVLRRSDVVCGVAANPQELASGVLALNLRYVCSDGTEQDTAACPPATFTRAAKVAVYAQSSGTVSGASSASLTLGDAAVACPAEHVCSGLQQEIAMPNLKDK</sequence>
<evidence type="ECO:0000313" key="2">
    <source>
        <dbReference type="Proteomes" id="UP001595979"/>
    </source>
</evidence>
<accession>A0ABW1DGP9</accession>
<dbReference type="EMBL" id="JBHSOH010000004">
    <property type="protein sequence ID" value="MFC5847277.1"/>
    <property type="molecule type" value="Genomic_DNA"/>
</dbReference>
<name>A0ABW1DGP9_9DEIO</name>
<protein>
    <submittedName>
        <fullName evidence="1">Uncharacterized protein</fullName>
    </submittedName>
</protein>
<proteinExistence type="predicted"/>
<keyword evidence="2" id="KW-1185">Reference proteome</keyword>
<dbReference type="RefSeq" id="WP_380046282.1">
    <property type="nucleotide sequence ID" value="NZ_JBHSOH010000004.1"/>
</dbReference>
<organism evidence="1 2">
    <name type="scientific">Deinococcus petrolearius</name>
    <dbReference type="NCBI Taxonomy" id="1751295"/>
    <lineage>
        <taxon>Bacteria</taxon>
        <taxon>Thermotogati</taxon>
        <taxon>Deinococcota</taxon>
        <taxon>Deinococci</taxon>
        <taxon>Deinococcales</taxon>
        <taxon>Deinococcaceae</taxon>
        <taxon>Deinococcus</taxon>
    </lineage>
</organism>
<gene>
    <name evidence="1" type="ORF">ACFPQ6_03045</name>
</gene>
<comment type="caution">
    <text evidence="1">The sequence shown here is derived from an EMBL/GenBank/DDBJ whole genome shotgun (WGS) entry which is preliminary data.</text>
</comment>
<evidence type="ECO:0000313" key="1">
    <source>
        <dbReference type="EMBL" id="MFC5847277.1"/>
    </source>
</evidence>